<evidence type="ECO:0000313" key="6">
    <source>
        <dbReference type="EMBL" id="TWH83581.1"/>
    </source>
</evidence>
<accession>A0A562JK54</accession>
<dbReference type="Pfam" id="PF02254">
    <property type="entry name" value="TrkA_N"/>
    <property type="match status" value="1"/>
</dbReference>
<keyword evidence="4" id="KW-0406">Ion transport</keyword>
<dbReference type="PROSITE" id="PS51201">
    <property type="entry name" value="RCK_N"/>
    <property type="match status" value="1"/>
</dbReference>
<reference evidence="6 7" key="1">
    <citation type="submission" date="2019-07" db="EMBL/GenBank/DDBJ databases">
        <title>Genomic Encyclopedia of Type Strains, Phase I: the one thousand microbial genomes (KMG-I) project.</title>
        <authorList>
            <person name="Kyrpides N."/>
        </authorList>
    </citation>
    <scope>NUCLEOTIDE SEQUENCE [LARGE SCALE GENOMIC DNA]</scope>
    <source>
        <strain evidence="6 7">DSM 13558</strain>
    </source>
</reference>
<comment type="caution">
    <text evidence="6">The sequence shown here is derived from an EMBL/GenBank/DDBJ whole genome shotgun (WGS) entry which is preliminary data.</text>
</comment>
<dbReference type="EMBL" id="VLKH01000001">
    <property type="protein sequence ID" value="TWH83581.1"/>
    <property type="molecule type" value="Genomic_DNA"/>
</dbReference>
<evidence type="ECO:0000256" key="3">
    <source>
        <dbReference type="ARBA" id="ARBA00022958"/>
    </source>
</evidence>
<evidence type="ECO:0000313" key="7">
    <source>
        <dbReference type="Proteomes" id="UP000315343"/>
    </source>
</evidence>
<dbReference type="PANTHER" id="PTHR43833:SF5">
    <property type="entry name" value="TRK SYSTEM POTASSIUM UPTAKE PROTEIN TRKA"/>
    <property type="match status" value="1"/>
</dbReference>
<evidence type="ECO:0000256" key="4">
    <source>
        <dbReference type="ARBA" id="ARBA00023065"/>
    </source>
</evidence>
<dbReference type="RefSeq" id="WP_145078711.1">
    <property type="nucleotide sequence ID" value="NZ_JBCFAR010000006.1"/>
</dbReference>
<dbReference type="GO" id="GO:0015079">
    <property type="term" value="F:potassium ion transmembrane transporter activity"/>
    <property type="evidence" value="ECO:0007669"/>
    <property type="project" value="InterPro"/>
</dbReference>
<dbReference type="Proteomes" id="UP000315343">
    <property type="component" value="Unassembled WGS sequence"/>
</dbReference>
<keyword evidence="7" id="KW-1185">Reference proteome</keyword>
<dbReference type="AlphaFoldDB" id="A0A562JK54"/>
<dbReference type="InterPro" id="IPR003148">
    <property type="entry name" value="RCK_N"/>
</dbReference>
<protein>
    <submittedName>
        <fullName evidence="6">Trk system potassium uptake protein TrkA</fullName>
    </submittedName>
</protein>
<proteinExistence type="predicted"/>
<dbReference type="Gene3D" id="3.40.50.720">
    <property type="entry name" value="NAD(P)-binding Rossmann-like Domain"/>
    <property type="match status" value="1"/>
</dbReference>
<dbReference type="PANTHER" id="PTHR43833">
    <property type="entry name" value="POTASSIUM CHANNEL PROTEIN 2-RELATED-RELATED"/>
    <property type="match status" value="1"/>
</dbReference>
<evidence type="ECO:0000259" key="5">
    <source>
        <dbReference type="PROSITE" id="PS51201"/>
    </source>
</evidence>
<evidence type="ECO:0000256" key="2">
    <source>
        <dbReference type="ARBA" id="ARBA00022538"/>
    </source>
</evidence>
<keyword evidence="2" id="KW-0633">Potassium transport</keyword>
<dbReference type="InterPro" id="IPR036291">
    <property type="entry name" value="NAD(P)-bd_dom_sf"/>
</dbReference>
<dbReference type="GO" id="GO:0005886">
    <property type="term" value="C:plasma membrane"/>
    <property type="evidence" value="ECO:0007669"/>
    <property type="project" value="InterPro"/>
</dbReference>
<feature type="domain" description="RCK N-terminal" evidence="5">
    <location>
        <begin position="1"/>
        <end position="117"/>
    </location>
</feature>
<gene>
    <name evidence="6" type="ORF">LY60_00192</name>
</gene>
<organism evidence="6 7">
    <name type="scientific">Sedimentibacter saalensis</name>
    <dbReference type="NCBI Taxonomy" id="130788"/>
    <lineage>
        <taxon>Bacteria</taxon>
        <taxon>Bacillati</taxon>
        <taxon>Bacillota</taxon>
        <taxon>Tissierellia</taxon>
        <taxon>Sedimentibacter</taxon>
    </lineage>
</organism>
<sequence>MKILLVGGHTKLSYLAKLLKSSGHDVTIVNADKQLCEMLSDSHEVFAICGDGTKSSVLESANAAKMDAVIALTGNDASNLIICEISKKQFNIKTTLSIVNNPQNINMFKELGVDKCISAIQIFADFIEQM</sequence>
<keyword evidence="3" id="KW-0630">Potassium</keyword>
<dbReference type="OrthoDB" id="9775180at2"/>
<dbReference type="SUPFAM" id="SSF51735">
    <property type="entry name" value="NAD(P)-binding Rossmann-fold domains"/>
    <property type="match status" value="1"/>
</dbReference>
<keyword evidence="1" id="KW-0813">Transport</keyword>
<name>A0A562JK54_9FIRM</name>
<evidence type="ECO:0000256" key="1">
    <source>
        <dbReference type="ARBA" id="ARBA00022448"/>
    </source>
</evidence>
<dbReference type="InterPro" id="IPR006036">
    <property type="entry name" value="K_uptake_TrkA"/>
</dbReference>
<dbReference type="PRINTS" id="PR00335">
    <property type="entry name" value="KUPTAKETRKA"/>
</dbReference>
<dbReference type="InterPro" id="IPR050721">
    <property type="entry name" value="Trk_Ktr_HKT_K-transport"/>
</dbReference>